<dbReference type="Proteomes" id="UP001519287">
    <property type="component" value="Unassembled WGS sequence"/>
</dbReference>
<sequence>MKPSIMPLAAEDYSLLESLLETHIANILKRGEFTNLLRWFEIALPETTYFPELSLIYAFVLTVTGQTERAAVQLRAIEQQVETVDNTERHKHIQSGILFLKSNLLFFIGNYEEWQLFVDEIEEGMLPDTGVFYNFNYNSTEPLVKRTPIGLKGVTSRNGKNRTLSNYMKKPDPLFYKRIRFS</sequence>
<comment type="caution">
    <text evidence="1">The sequence shown here is derived from an EMBL/GenBank/DDBJ whole genome shotgun (WGS) entry which is preliminary data.</text>
</comment>
<reference evidence="1 2" key="1">
    <citation type="submission" date="2021-03" db="EMBL/GenBank/DDBJ databases">
        <title>Genomic Encyclopedia of Type Strains, Phase IV (KMG-IV): sequencing the most valuable type-strain genomes for metagenomic binning, comparative biology and taxonomic classification.</title>
        <authorList>
            <person name="Goeker M."/>
        </authorList>
    </citation>
    <scope>NUCLEOTIDE SEQUENCE [LARGE SCALE GENOMIC DNA]</scope>
    <source>
        <strain evidence="1 2">DSM 26048</strain>
    </source>
</reference>
<protein>
    <submittedName>
        <fullName evidence="1">ATP/maltotriose-dependent transcriptional regulator MalT</fullName>
    </submittedName>
</protein>
<proteinExistence type="predicted"/>
<dbReference type="EMBL" id="JAGGLB010000008">
    <property type="protein sequence ID" value="MBP1991224.1"/>
    <property type="molecule type" value="Genomic_DNA"/>
</dbReference>
<accession>A0ABS4IUH3</accession>
<name>A0ABS4IUH3_9BACL</name>
<keyword evidence="2" id="KW-1185">Reference proteome</keyword>
<evidence type="ECO:0000313" key="2">
    <source>
        <dbReference type="Proteomes" id="UP001519287"/>
    </source>
</evidence>
<evidence type="ECO:0000313" key="1">
    <source>
        <dbReference type="EMBL" id="MBP1991224.1"/>
    </source>
</evidence>
<gene>
    <name evidence="1" type="ORF">J2Z66_002831</name>
</gene>
<dbReference type="RefSeq" id="WP_209971990.1">
    <property type="nucleotide sequence ID" value="NZ_JAGGLB010000008.1"/>
</dbReference>
<organism evidence="1 2">
    <name type="scientific">Paenibacillus eucommiae</name>
    <dbReference type="NCBI Taxonomy" id="1355755"/>
    <lineage>
        <taxon>Bacteria</taxon>
        <taxon>Bacillati</taxon>
        <taxon>Bacillota</taxon>
        <taxon>Bacilli</taxon>
        <taxon>Bacillales</taxon>
        <taxon>Paenibacillaceae</taxon>
        <taxon>Paenibacillus</taxon>
    </lineage>
</organism>